<dbReference type="InterPro" id="IPR005135">
    <property type="entry name" value="Endo/exonuclease/phosphatase"/>
</dbReference>
<dbReference type="SUPFAM" id="SSF56219">
    <property type="entry name" value="DNase I-like"/>
    <property type="match status" value="1"/>
</dbReference>
<name>A0A7X0MRF0_9HYPH</name>
<feature type="transmembrane region" description="Helical" evidence="1">
    <location>
        <begin position="7"/>
        <end position="25"/>
    </location>
</feature>
<keyword evidence="3" id="KW-0255">Endonuclease</keyword>
<accession>A0A7X0MRF0</accession>
<keyword evidence="4" id="KW-1185">Reference proteome</keyword>
<dbReference type="Gene3D" id="3.60.10.10">
    <property type="entry name" value="Endonuclease/exonuclease/phosphatase"/>
    <property type="match status" value="1"/>
</dbReference>
<dbReference type="Proteomes" id="UP000585437">
    <property type="component" value="Unassembled WGS sequence"/>
</dbReference>
<keyword evidence="3" id="KW-0378">Hydrolase</keyword>
<keyword evidence="3" id="KW-0540">Nuclease</keyword>
<feature type="domain" description="Endonuclease/exonuclease/phosphatase" evidence="2">
    <location>
        <begin position="99"/>
        <end position="289"/>
    </location>
</feature>
<keyword evidence="1" id="KW-0472">Membrane</keyword>
<evidence type="ECO:0000259" key="2">
    <source>
        <dbReference type="Pfam" id="PF03372"/>
    </source>
</evidence>
<evidence type="ECO:0000313" key="3">
    <source>
        <dbReference type="EMBL" id="MBB6507110.1"/>
    </source>
</evidence>
<keyword evidence="3" id="KW-0269">Exonuclease</keyword>
<proteinExistence type="predicted"/>
<keyword evidence="1" id="KW-1133">Transmembrane helix</keyword>
<comment type="caution">
    <text evidence="3">The sequence shown here is derived from an EMBL/GenBank/DDBJ whole genome shotgun (WGS) entry which is preliminary data.</text>
</comment>
<keyword evidence="1" id="KW-0812">Transmembrane</keyword>
<protein>
    <submittedName>
        <fullName evidence="3">Endonuclease/exonuclease/phosphatase (EEP) superfamily protein YafD</fullName>
    </submittedName>
</protein>
<dbReference type="Pfam" id="PF03372">
    <property type="entry name" value="Exo_endo_phos"/>
    <property type="match status" value="1"/>
</dbReference>
<dbReference type="GO" id="GO:0004519">
    <property type="term" value="F:endonuclease activity"/>
    <property type="evidence" value="ECO:0007669"/>
    <property type="project" value="UniProtKB-KW"/>
</dbReference>
<dbReference type="GO" id="GO:0004527">
    <property type="term" value="F:exonuclease activity"/>
    <property type="evidence" value="ECO:0007669"/>
    <property type="project" value="UniProtKB-KW"/>
</dbReference>
<feature type="transmembrane region" description="Helical" evidence="1">
    <location>
        <begin position="62"/>
        <end position="79"/>
    </location>
</feature>
<sequence length="312" mass="34164">MRKTLSVAICVIVSLVLLAILTRYLRPHWILATLHSLQFHAAAACVVAMAVALLIHRNLASYALLLVALLLTAHPLWMAREIAAEVTPADQSAPTFRLMSFNILSENYENAEGITRAIVSSGADVVNIMEGESLYEHLTQIATVYPYRVGCGVLMEECDQMMFSKNPIENASVRSLSNIFDNRFIMGEVTVSGRKVHVVGIHTTKPYFDNFHTMELMNAALAITATDGPLVLSGDFNASSLPPNMRMFLNSTGLKTAAFEPPTWPVRARMLGLAIDHVYVRAPLKIKSLTRMPNTYGSNHAGLIADIAITGP</sequence>
<dbReference type="InterPro" id="IPR036691">
    <property type="entry name" value="Endo/exonu/phosph_ase_sf"/>
</dbReference>
<gene>
    <name evidence="3" type="ORF">F4695_000429</name>
</gene>
<organism evidence="3 4">
    <name type="scientific">Rhizobium soli</name>
    <dbReference type="NCBI Taxonomy" id="424798"/>
    <lineage>
        <taxon>Bacteria</taxon>
        <taxon>Pseudomonadati</taxon>
        <taxon>Pseudomonadota</taxon>
        <taxon>Alphaproteobacteria</taxon>
        <taxon>Hyphomicrobiales</taxon>
        <taxon>Rhizobiaceae</taxon>
        <taxon>Rhizobium/Agrobacterium group</taxon>
        <taxon>Rhizobium</taxon>
    </lineage>
</organism>
<reference evidence="3 4" key="1">
    <citation type="submission" date="2020-08" db="EMBL/GenBank/DDBJ databases">
        <title>The Agave Microbiome: Exploring the role of microbial communities in plant adaptations to desert environments.</title>
        <authorList>
            <person name="Partida-Martinez L.P."/>
        </authorList>
    </citation>
    <scope>NUCLEOTIDE SEQUENCE [LARGE SCALE GENOMIC DNA]</scope>
    <source>
        <strain evidence="3 4">AS3.12</strain>
    </source>
</reference>
<feature type="transmembrane region" description="Helical" evidence="1">
    <location>
        <begin position="37"/>
        <end position="55"/>
    </location>
</feature>
<dbReference type="EMBL" id="JACHBU010000001">
    <property type="protein sequence ID" value="MBB6507110.1"/>
    <property type="molecule type" value="Genomic_DNA"/>
</dbReference>
<evidence type="ECO:0000256" key="1">
    <source>
        <dbReference type="SAM" id="Phobius"/>
    </source>
</evidence>
<dbReference type="AlphaFoldDB" id="A0A7X0MRF0"/>
<evidence type="ECO:0000313" key="4">
    <source>
        <dbReference type="Proteomes" id="UP000585437"/>
    </source>
</evidence>
<dbReference type="RefSeq" id="WP_184653562.1">
    <property type="nucleotide sequence ID" value="NZ_JACHBU010000001.1"/>
</dbReference>